<dbReference type="InterPro" id="IPR006034">
    <property type="entry name" value="Asparaginase/glutaminase-like"/>
</dbReference>
<dbReference type="InterPro" id="IPR027473">
    <property type="entry name" value="L-asparaginase_C"/>
</dbReference>
<dbReference type="InterPro" id="IPR037152">
    <property type="entry name" value="L-asparaginase_N_sf"/>
</dbReference>
<evidence type="ECO:0000259" key="8">
    <source>
        <dbReference type="Pfam" id="PF17763"/>
    </source>
</evidence>
<dbReference type="InterPro" id="IPR041725">
    <property type="entry name" value="L-asparaginase_I"/>
</dbReference>
<dbReference type="PANTHER" id="PTHR11707">
    <property type="entry name" value="L-ASPARAGINASE"/>
    <property type="match status" value="1"/>
</dbReference>
<sequence>MAIMQTTDLRMRYLFISLSLLLSSIRSGTSAMTMHPARASAKVRSAFLPSQNAARLHPIRASVSPPRAQNSVKAASSERDYDDTDAITTDALPPVPTASTAACLPYPVISRPDATSRVLCIYTGGTLGMVKNGEGGSWSAPGPKNKRGGLSGLINSMPEFQDDSMPDIDMVEFDPLLDSSNVGPSEWCELATLVGEYYFDYDGFVIIHGTDTISYTASALSFMLEGLGKAVVLTGSIIPMCEPFNDARRNLIASIMFASQLELSEVAVFFNDRLLRGNRAVKVDSHSLAAIDSPNFPPLATAGAGGISTPNRHLWRAPPICRLRVHTNLEARVVVLRLTPGFDDSAISCLTQAPDLRALVLSLYGTGNGPSHKAAFMETIAKAVERDLLVVAVTQCHRGSVQLSTYEVGQRLMQIGVVAGGDMTTEACVTKIAYLCGRGLKGKRLRDAMATNLRGELTLAEAEENVALNRDLRL</sequence>
<feature type="signal peptide" evidence="6">
    <location>
        <begin position="1"/>
        <end position="31"/>
    </location>
</feature>
<organism evidence="9">
    <name type="scientific">Chrysotila carterae</name>
    <name type="common">Marine alga</name>
    <name type="synonym">Syracosphaera carterae</name>
    <dbReference type="NCBI Taxonomy" id="13221"/>
    <lineage>
        <taxon>Eukaryota</taxon>
        <taxon>Haptista</taxon>
        <taxon>Haptophyta</taxon>
        <taxon>Prymnesiophyceae</taxon>
        <taxon>Isochrysidales</taxon>
        <taxon>Isochrysidaceae</taxon>
        <taxon>Chrysotila</taxon>
    </lineage>
</organism>
<dbReference type="PRINTS" id="PR00139">
    <property type="entry name" value="ASNGLNASE"/>
</dbReference>
<dbReference type="PIRSF" id="PIRSF500176">
    <property type="entry name" value="L_ASNase"/>
    <property type="match status" value="1"/>
</dbReference>
<dbReference type="EC" id="3.5.1.1" evidence="1"/>
<dbReference type="SUPFAM" id="SSF53774">
    <property type="entry name" value="Glutaminase/Asparaginase"/>
    <property type="match status" value="1"/>
</dbReference>
<keyword evidence="6" id="KW-0732">Signal</keyword>
<feature type="chain" id="PRO_5030623041" description="asparaginase" evidence="6">
    <location>
        <begin position="32"/>
        <end position="474"/>
    </location>
</feature>
<name>A0A7S4F2Z2_CHRCT</name>
<dbReference type="PIRSF" id="PIRSF001220">
    <property type="entry name" value="L-ASNase_gatD"/>
    <property type="match status" value="1"/>
</dbReference>
<dbReference type="EMBL" id="HBIZ01035813">
    <property type="protein sequence ID" value="CAE0770201.1"/>
    <property type="molecule type" value="Transcribed_RNA"/>
</dbReference>
<dbReference type="SFLD" id="SFLDS00057">
    <property type="entry name" value="Glutaminase/Asparaginase"/>
    <property type="match status" value="1"/>
</dbReference>
<evidence type="ECO:0000313" key="9">
    <source>
        <dbReference type="EMBL" id="CAE0770201.1"/>
    </source>
</evidence>
<evidence type="ECO:0000256" key="6">
    <source>
        <dbReference type="SAM" id="SignalP"/>
    </source>
</evidence>
<dbReference type="Pfam" id="PF17763">
    <property type="entry name" value="Asparaginase_C"/>
    <property type="match status" value="1"/>
</dbReference>
<dbReference type="SMART" id="SM00870">
    <property type="entry name" value="Asparaginase"/>
    <property type="match status" value="1"/>
</dbReference>
<feature type="active site" evidence="5">
    <location>
        <position position="210"/>
    </location>
</feature>
<evidence type="ECO:0000256" key="1">
    <source>
        <dbReference type="ARBA" id="ARBA00012920"/>
    </source>
</evidence>
<dbReference type="Gene3D" id="3.40.50.40">
    <property type="match status" value="1"/>
</dbReference>
<accession>A0A7S4F2Z2</accession>
<dbReference type="CDD" id="cd08963">
    <property type="entry name" value="L-asparaginase_I"/>
    <property type="match status" value="1"/>
</dbReference>
<gene>
    <name evidence="9" type="ORF">PCAR00345_LOCUS22813</name>
</gene>
<feature type="active site" description="O-isoaspartyl threonine intermediate" evidence="3">
    <location>
        <position position="126"/>
    </location>
</feature>
<dbReference type="PROSITE" id="PS00917">
    <property type="entry name" value="ASN_GLN_ASE_2"/>
    <property type="match status" value="1"/>
</dbReference>
<dbReference type="Gene3D" id="3.40.50.1170">
    <property type="entry name" value="L-asparaginase, N-terminal domain"/>
    <property type="match status" value="1"/>
</dbReference>
<reference evidence="9" key="1">
    <citation type="submission" date="2021-01" db="EMBL/GenBank/DDBJ databases">
        <authorList>
            <person name="Corre E."/>
            <person name="Pelletier E."/>
            <person name="Niang G."/>
            <person name="Scheremetjew M."/>
            <person name="Finn R."/>
            <person name="Kale V."/>
            <person name="Holt S."/>
            <person name="Cochrane G."/>
            <person name="Meng A."/>
            <person name="Brown T."/>
            <person name="Cohen L."/>
        </authorList>
    </citation>
    <scope>NUCLEOTIDE SEQUENCE</scope>
    <source>
        <strain evidence="9">CCMP645</strain>
    </source>
</reference>
<feature type="domain" description="L-asparaginase N-terminal" evidence="7">
    <location>
        <begin position="117"/>
        <end position="306"/>
    </location>
</feature>
<dbReference type="FunFam" id="3.40.50.40:FF:000001">
    <property type="entry name" value="L-asparaginase 1"/>
    <property type="match status" value="1"/>
</dbReference>
<feature type="binding site" evidence="4">
    <location>
        <begin position="210"/>
        <end position="211"/>
    </location>
    <ligand>
        <name>substrate</name>
    </ligand>
</feature>
<evidence type="ECO:0000259" key="7">
    <source>
        <dbReference type="Pfam" id="PF00710"/>
    </source>
</evidence>
<dbReference type="InterPro" id="IPR040919">
    <property type="entry name" value="Asparaginase_C"/>
</dbReference>
<dbReference type="PROSITE" id="PS51732">
    <property type="entry name" value="ASN_GLN_ASE_3"/>
    <property type="match status" value="1"/>
</dbReference>
<dbReference type="InterPro" id="IPR027475">
    <property type="entry name" value="Asparaginase/glutaminase_AS2"/>
</dbReference>
<proteinExistence type="predicted"/>
<feature type="domain" description="Asparaginase/glutaminase C-terminal" evidence="8">
    <location>
        <begin position="332"/>
        <end position="449"/>
    </location>
</feature>
<protein>
    <recommendedName>
        <fullName evidence="1">asparaginase</fullName>
        <ecNumber evidence="1">3.5.1.1</ecNumber>
    </recommendedName>
</protein>
<dbReference type="GO" id="GO:0009066">
    <property type="term" value="P:aspartate family amino acid metabolic process"/>
    <property type="evidence" value="ECO:0007669"/>
    <property type="project" value="UniProtKB-ARBA"/>
</dbReference>
<dbReference type="Pfam" id="PF00710">
    <property type="entry name" value="Asparaginase"/>
    <property type="match status" value="1"/>
</dbReference>
<evidence type="ECO:0000256" key="2">
    <source>
        <dbReference type="ARBA" id="ARBA00022801"/>
    </source>
</evidence>
<dbReference type="InterPro" id="IPR036152">
    <property type="entry name" value="Asp/glu_Ase-like_sf"/>
</dbReference>
<dbReference type="GO" id="GO:0004067">
    <property type="term" value="F:asparaginase activity"/>
    <property type="evidence" value="ECO:0007669"/>
    <property type="project" value="UniProtKB-UniRule"/>
</dbReference>
<evidence type="ECO:0000256" key="5">
    <source>
        <dbReference type="PROSITE-ProRule" id="PRU10100"/>
    </source>
</evidence>
<feature type="binding site" evidence="4">
    <location>
        <position position="179"/>
    </location>
    <ligand>
        <name>substrate</name>
    </ligand>
</feature>
<dbReference type="InterPro" id="IPR027474">
    <property type="entry name" value="L-asparaginase_N"/>
</dbReference>
<evidence type="ECO:0000256" key="3">
    <source>
        <dbReference type="PIRSR" id="PIRSR001220-1"/>
    </source>
</evidence>
<evidence type="ECO:0000256" key="4">
    <source>
        <dbReference type="PIRSR" id="PIRSR001220-2"/>
    </source>
</evidence>
<dbReference type="AlphaFoldDB" id="A0A7S4F2Z2"/>
<keyword evidence="2" id="KW-0378">Hydrolase</keyword>
<dbReference type="PANTHER" id="PTHR11707:SF28">
    <property type="entry name" value="60 KDA LYSOPHOSPHOLIPASE"/>
    <property type="match status" value="1"/>
</dbReference>